<accession>A0ABR1Y4N4</accession>
<feature type="region of interest" description="Disordered" evidence="1">
    <location>
        <begin position="1"/>
        <end position="35"/>
    </location>
</feature>
<keyword evidence="3" id="KW-1185">Reference proteome</keyword>
<evidence type="ECO:0000256" key="1">
    <source>
        <dbReference type="SAM" id="MobiDB-lite"/>
    </source>
</evidence>
<gene>
    <name evidence="2" type="ORF">IWX90DRAFT_133706</name>
</gene>
<feature type="compositionally biased region" description="Basic residues" evidence="1">
    <location>
        <begin position="9"/>
        <end position="19"/>
    </location>
</feature>
<sequence>MDGWMERRRPARSKQRRPKPFIVPSSMVRRSDQPLATKAPLQQLEVNRSQRPNWGLAEPCPNPISFFFFSFFLFFPPPSLPFPSPTLPLSHVFSRRHLARPLNSRRPSLRSSDLAFCGPPPSLHCSHDTALALVALRLTRNPPRHHLRTQMANAKINRTPQTAEILHVRRPTPTHSNRP</sequence>
<reference evidence="2 3" key="1">
    <citation type="journal article" date="2022" name="G3 (Bethesda)">
        <title>Enemy or ally: a genomic approach to elucidate the lifestyle of Phyllosticta citrichinaensis.</title>
        <authorList>
            <person name="Buijs V.A."/>
            <person name="Groenewald J.Z."/>
            <person name="Haridas S."/>
            <person name="LaButti K.M."/>
            <person name="Lipzen A."/>
            <person name="Martin F.M."/>
            <person name="Barry K."/>
            <person name="Grigoriev I.V."/>
            <person name="Crous P.W."/>
            <person name="Seidl M.F."/>
        </authorList>
    </citation>
    <scope>NUCLEOTIDE SEQUENCE [LARGE SCALE GENOMIC DNA]</scope>
    <source>
        <strain evidence="2 3">CBS 129764</strain>
    </source>
</reference>
<dbReference type="Proteomes" id="UP001456524">
    <property type="component" value="Unassembled WGS sequence"/>
</dbReference>
<proteinExistence type="predicted"/>
<evidence type="ECO:0000313" key="2">
    <source>
        <dbReference type="EMBL" id="KAK8176156.1"/>
    </source>
</evidence>
<evidence type="ECO:0000313" key="3">
    <source>
        <dbReference type="Proteomes" id="UP001456524"/>
    </source>
</evidence>
<dbReference type="EMBL" id="JBBWUH010000002">
    <property type="protein sequence ID" value="KAK8176156.1"/>
    <property type="molecule type" value="Genomic_DNA"/>
</dbReference>
<name>A0ABR1Y4N4_9PEZI</name>
<comment type="caution">
    <text evidence="2">The sequence shown here is derived from an EMBL/GenBank/DDBJ whole genome shotgun (WGS) entry which is preliminary data.</text>
</comment>
<protein>
    <submittedName>
        <fullName evidence="2">Uncharacterized protein</fullName>
    </submittedName>
</protein>
<organism evidence="2 3">
    <name type="scientific">Phyllosticta citrichinensis</name>
    <dbReference type="NCBI Taxonomy" id="1130410"/>
    <lineage>
        <taxon>Eukaryota</taxon>
        <taxon>Fungi</taxon>
        <taxon>Dikarya</taxon>
        <taxon>Ascomycota</taxon>
        <taxon>Pezizomycotina</taxon>
        <taxon>Dothideomycetes</taxon>
        <taxon>Dothideomycetes incertae sedis</taxon>
        <taxon>Botryosphaeriales</taxon>
        <taxon>Phyllostictaceae</taxon>
        <taxon>Phyllosticta</taxon>
    </lineage>
</organism>